<dbReference type="AlphaFoldDB" id="A0A4R5DFA6"/>
<dbReference type="InParanoid" id="A0A4R5DFA6"/>
<dbReference type="RefSeq" id="WP_131893486.1">
    <property type="nucleotide sequence ID" value="NZ_SMKZ01000009.1"/>
</dbReference>
<dbReference type="EMBL" id="SMKZ01000009">
    <property type="protein sequence ID" value="TDE11857.1"/>
    <property type="molecule type" value="Genomic_DNA"/>
</dbReference>
<organism evidence="1 2">
    <name type="scientific">Jiangella asiatica</name>
    <dbReference type="NCBI Taxonomy" id="2530372"/>
    <lineage>
        <taxon>Bacteria</taxon>
        <taxon>Bacillati</taxon>
        <taxon>Actinomycetota</taxon>
        <taxon>Actinomycetes</taxon>
        <taxon>Jiangellales</taxon>
        <taxon>Jiangellaceae</taxon>
        <taxon>Jiangella</taxon>
    </lineage>
</organism>
<name>A0A4R5DFA6_9ACTN</name>
<keyword evidence="2" id="KW-1185">Reference proteome</keyword>
<reference evidence="1 2" key="1">
    <citation type="submission" date="2019-03" db="EMBL/GenBank/DDBJ databases">
        <title>Draft genome sequences of novel Actinobacteria.</title>
        <authorList>
            <person name="Sahin N."/>
            <person name="Ay H."/>
            <person name="Saygin H."/>
        </authorList>
    </citation>
    <scope>NUCLEOTIDE SEQUENCE [LARGE SCALE GENOMIC DNA]</scope>
    <source>
        <strain evidence="1 2">5K138</strain>
    </source>
</reference>
<gene>
    <name evidence="1" type="ORF">E1269_08835</name>
</gene>
<protein>
    <submittedName>
        <fullName evidence="1">Uncharacterized protein</fullName>
    </submittedName>
</protein>
<evidence type="ECO:0000313" key="2">
    <source>
        <dbReference type="Proteomes" id="UP000294739"/>
    </source>
</evidence>
<proteinExistence type="predicted"/>
<comment type="caution">
    <text evidence="1">The sequence shown here is derived from an EMBL/GenBank/DDBJ whole genome shotgun (WGS) entry which is preliminary data.</text>
</comment>
<dbReference type="Proteomes" id="UP000294739">
    <property type="component" value="Unassembled WGS sequence"/>
</dbReference>
<dbReference type="OrthoDB" id="9778153at2"/>
<evidence type="ECO:0000313" key="1">
    <source>
        <dbReference type="EMBL" id="TDE11857.1"/>
    </source>
</evidence>
<sequence length="290" mass="29640">METIPAIFDRLVDDAAVFPPGNLPLPDAVAAHGGHRTAWYAGLVGPLLCPSSALDELGALVRDQPEPLGVAVVVDAGTGGILEAVDTVAHDGQLVLRGVEVPLRGSPPGETARRTVAALDAALGGPDDDEPAYVEVPREPGWENALDVIAESGYRAKLRTGGAEPDAVPSPAEVTAFVLACLDRGIAMKFTAGLHHAVRGPRAGGVVEHGFLNVLLGVATALDGGEPRDVEAALSVDDGARLAAAVGDLDAVRAASARRWFASYGSCSIAEPLGDLIALGLLAGPDKVTR</sequence>
<accession>A0A4R5DFA6</accession>